<name>A0A117QM16_9ACTN</name>
<organism evidence="2 3">
    <name type="scientific">Streptomyces longwoodensis</name>
    <dbReference type="NCBI Taxonomy" id="68231"/>
    <lineage>
        <taxon>Bacteria</taxon>
        <taxon>Bacillati</taxon>
        <taxon>Actinomycetota</taxon>
        <taxon>Actinomycetes</taxon>
        <taxon>Kitasatosporales</taxon>
        <taxon>Streptomycetaceae</taxon>
        <taxon>Streptomyces</taxon>
    </lineage>
</organism>
<dbReference type="AlphaFoldDB" id="A0A117QM16"/>
<comment type="caution">
    <text evidence="2">The sequence shown here is derived from an EMBL/GenBank/DDBJ whole genome shotgun (WGS) entry which is preliminary data.</text>
</comment>
<evidence type="ECO:0000313" key="3">
    <source>
        <dbReference type="Proteomes" id="UP000053271"/>
    </source>
</evidence>
<proteinExistence type="predicted"/>
<evidence type="ECO:0000256" key="1">
    <source>
        <dbReference type="SAM" id="MobiDB-lite"/>
    </source>
</evidence>
<feature type="compositionally biased region" description="Basic and acidic residues" evidence="1">
    <location>
        <begin position="1"/>
        <end position="17"/>
    </location>
</feature>
<protein>
    <submittedName>
        <fullName evidence="2">Uncharacterized protein</fullName>
    </submittedName>
</protein>
<feature type="region of interest" description="Disordered" evidence="1">
    <location>
        <begin position="1"/>
        <end position="23"/>
    </location>
</feature>
<dbReference type="Proteomes" id="UP000053271">
    <property type="component" value="Unassembled WGS sequence"/>
</dbReference>
<keyword evidence="3" id="KW-1185">Reference proteome</keyword>
<gene>
    <name evidence="2" type="ORF">AQJ30_24070</name>
</gene>
<accession>A0A117QM16</accession>
<sequence>MSEDLSRRLHNPAHSDLKAPGGGQAAQSVSLRLRMGWGSGNIPALKLAECLTNGACESMTDTLSRPMIERAAGPGFDSLIPGALQYVFDVNAVAGGLQLPAHLLAQSGLQLLVKLQHVLGQTGGLLSAVVGRQQALRVFAAAFHQPPLLLAEFAAACAARRR</sequence>
<reference evidence="2 3" key="1">
    <citation type="submission" date="2015-10" db="EMBL/GenBank/DDBJ databases">
        <title>Draft genome sequence of Streptomyces longwoodensis DSM 41677, type strain for the species Streptomyces longwoodensis.</title>
        <authorList>
            <person name="Ruckert C."/>
            <person name="Winkler A."/>
            <person name="Kalinowski J."/>
            <person name="Kampfer P."/>
            <person name="Glaeser S."/>
        </authorList>
    </citation>
    <scope>NUCLEOTIDE SEQUENCE [LARGE SCALE GENOMIC DNA]</scope>
    <source>
        <strain evidence="2 3">DSM 41677</strain>
    </source>
</reference>
<dbReference type="EMBL" id="LMWS01000031">
    <property type="protein sequence ID" value="KUN35758.1"/>
    <property type="molecule type" value="Genomic_DNA"/>
</dbReference>
<evidence type="ECO:0000313" key="2">
    <source>
        <dbReference type="EMBL" id="KUN35758.1"/>
    </source>
</evidence>